<sequence>MNDIDESAVCIEQHIILIDDDEATMPLDNNNPRRHVQVLPERVGAVSNSEFPGHYPGEDHSWSLDKFKENLVVSVQRLTPSTIEFDLVGVDASIANALRRIMIAEVPTVAIEDVYVWNNTSIMQDEVLAHRVGLVPLKIDPRTLDFKPTAYSAPMETDTHVFDLRIKCERRRDAAPGETDPKKLYHDSNVYTGMMKWAPSGNQALKYRGREPKPVLDDILLVKLRPGQVVDLHCFARKGIGADHAKYSPVATASYRLLPHIILRGPIPQEHQEKFKKCFAPGVVEIKKDEHGDNQVVIANPRKDTVSREVLRHPEFQDLVELARIRDHFLFNVESAGQYRPGDLVPEAIKIMLGKITAVEAGLEKLFASDASA</sequence>
<dbReference type="SUPFAM" id="SSF56553">
    <property type="entry name" value="Insert subdomain of RNA polymerase alpha subunit"/>
    <property type="match status" value="1"/>
</dbReference>
<dbReference type="HAMAP" id="MF_00320">
    <property type="entry name" value="RNApol_arch_Rpo3"/>
    <property type="match status" value="1"/>
</dbReference>
<proteinExistence type="inferred from homology"/>
<dbReference type="CDD" id="cd07032">
    <property type="entry name" value="RNAP_I_II_AC40"/>
    <property type="match status" value="1"/>
</dbReference>
<gene>
    <name evidence="5" type="primary">RPC40</name>
    <name evidence="5" type="ORF">Q8F55_000597</name>
</gene>
<reference evidence="5 6" key="1">
    <citation type="submission" date="2023-08" db="EMBL/GenBank/DDBJ databases">
        <title>Annotated Genome Sequence of Vanrija albida AlHP1.</title>
        <authorList>
            <person name="Herzog R."/>
        </authorList>
    </citation>
    <scope>NUCLEOTIDE SEQUENCE [LARGE SCALE GENOMIC DNA]</scope>
    <source>
        <strain evidence="5 6">AlHP1</strain>
    </source>
</reference>
<dbReference type="Gene3D" id="2.170.120.12">
    <property type="entry name" value="DNA-directed RNA polymerase, insert domain"/>
    <property type="match status" value="1"/>
</dbReference>
<dbReference type="RefSeq" id="XP_069212792.1">
    <property type="nucleotide sequence ID" value="XM_069349248.1"/>
</dbReference>
<evidence type="ECO:0000256" key="2">
    <source>
        <dbReference type="ARBA" id="ARBA00023163"/>
    </source>
</evidence>
<dbReference type="SMART" id="SM00662">
    <property type="entry name" value="RPOLD"/>
    <property type="match status" value="1"/>
</dbReference>
<comment type="similarity">
    <text evidence="3">Belongs to the archaeal Rpo3/eukaryotic RPB3 RNA polymerase subunit family.</text>
</comment>
<dbReference type="PANTHER" id="PTHR11800">
    <property type="entry name" value="DNA-DIRECTED RNA POLYMERASE"/>
    <property type="match status" value="1"/>
</dbReference>
<dbReference type="InterPro" id="IPR050518">
    <property type="entry name" value="Rpo3/RPB3_RNA_Pol_subunit"/>
</dbReference>
<keyword evidence="2" id="KW-0804">Transcription</keyword>
<evidence type="ECO:0000313" key="6">
    <source>
        <dbReference type="Proteomes" id="UP001565368"/>
    </source>
</evidence>
<dbReference type="Proteomes" id="UP001565368">
    <property type="component" value="Unassembled WGS sequence"/>
</dbReference>
<comment type="caution">
    <text evidence="5">The sequence shown here is derived from an EMBL/GenBank/DDBJ whole genome shotgun (WGS) entry which is preliminary data.</text>
</comment>
<dbReference type="InterPro" id="IPR022842">
    <property type="entry name" value="RNAP_Rpo3/Rpb3/RPAC1"/>
</dbReference>
<name>A0ABR3QEL6_9TREE</name>
<dbReference type="SUPFAM" id="SSF55257">
    <property type="entry name" value="RBP11-like subunits of RNA polymerase"/>
    <property type="match status" value="1"/>
</dbReference>
<evidence type="ECO:0000259" key="4">
    <source>
        <dbReference type="SMART" id="SM00662"/>
    </source>
</evidence>
<dbReference type="InterPro" id="IPR033901">
    <property type="entry name" value="RNAPI/III_AC40"/>
</dbReference>
<dbReference type="InterPro" id="IPR036603">
    <property type="entry name" value="RBP11-like"/>
</dbReference>
<dbReference type="Pfam" id="PF01193">
    <property type="entry name" value="RNA_pol_L"/>
    <property type="match status" value="1"/>
</dbReference>
<accession>A0ABR3QEL6</accession>
<dbReference type="GeneID" id="95981640"/>
<keyword evidence="6" id="KW-1185">Reference proteome</keyword>
<dbReference type="InterPro" id="IPR011263">
    <property type="entry name" value="DNA-dir_RNA_pol_RpoA/D/Rpb3"/>
</dbReference>
<protein>
    <submittedName>
        <fullName evidence="5">DNA-directed RNA polymerase core subunit rpc40</fullName>
    </submittedName>
</protein>
<feature type="domain" description="DNA-directed RNA polymerase RpoA/D/Rpb3-type" evidence="4">
    <location>
        <begin position="82"/>
        <end position="362"/>
    </location>
</feature>
<evidence type="ECO:0000256" key="3">
    <source>
        <dbReference type="ARBA" id="ARBA00025804"/>
    </source>
</evidence>
<dbReference type="GO" id="GO:0000428">
    <property type="term" value="C:DNA-directed RNA polymerase complex"/>
    <property type="evidence" value="ECO:0007669"/>
    <property type="project" value="UniProtKB-KW"/>
</dbReference>
<dbReference type="NCBIfam" id="NF001988">
    <property type="entry name" value="PRK00783.1"/>
    <property type="match status" value="1"/>
</dbReference>
<keyword evidence="1 5" id="KW-0240">DNA-directed RNA polymerase</keyword>
<organism evidence="5 6">
    <name type="scientific">Vanrija albida</name>
    <dbReference type="NCBI Taxonomy" id="181172"/>
    <lineage>
        <taxon>Eukaryota</taxon>
        <taxon>Fungi</taxon>
        <taxon>Dikarya</taxon>
        <taxon>Basidiomycota</taxon>
        <taxon>Agaricomycotina</taxon>
        <taxon>Tremellomycetes</taxon>
        <taxon>Trichosporonales</taxon>
        <taxon>Trichosporonaceae</taxon>
        <taxon>Vanrija</taxon>
    </lineage>
</organism>
<evidence type="ECO:0000256" key="1">
    <source>
        <dbReference type="ARBA" id="ARBA00022478"/>
    </source>
</evidence>
<dbReference type="InterPro" id="IPR011262">
    <property type="entry name" value="DNA-dir_RNA_pol_insert"/>
</dbReference>
<dbReference type="PANTHER" id="PTHR11800:SF13">
    <property type="entry name" value="DNA-DIRECTED RNA POLYMERASES I AND III SUBUNIT RPAC1"/>
    <property type="match status" value="1"/>
</dbReference>
<dbReference type="InterPro" id="IPR036643">
    <property type="entry name" value="RNApol_insert_sf"/>
</dbReference>
<dbReference type="EMBL" id="JBBXJM010000001">
    <property type="protein sequence ID" value="KAL1412848.1"/>
    <property type="molecule type" value="Genomic_DNA"/>
</dbReference>
<evidence type="ECO:0000313" key="5">
    <source>
        <dbReference type="EMBL" id="KAL1412848.1"/>
    </source>
</evidence>
<dbReference type="Gene3D" id="3.30.1360.10">
    <property type="entry name" value="RNA polymerase, RBP11-like subunit"/>
    <property type="match status" value="1"/>
</dbReference>
<dbReference type="Pfam" id="PF01000">
    <property type="entry name" value="RNA_pol_A_bac"/>
    <property type="match status" value="1"/>
</dbReference>